<keyword evidence="2" id="KW-1133">Transmembrane helix</keyword>
<accession>A0ABU0BLR8</accession>
<dbReference type="Proteomes" id="UP001230207">
    <property type="component" value="Unassembled WGS sequence"/>
</dbReference>
<dbReference type="SUPFAM" id="SSF53850">
    <property type="entry name" value="Periplasmic binding protein-like II"/>
    <property type="match status" value="1"/>
</dbReference>
<feature type="transmembrane region" description="Helical" evidence="2">
    <location>
        <begin position="381"/>
        <end position="405"/>
    </location>
</feature>
<protein>
    <recommendedName>
        <fullName evidence="5">Solute-binding protein family 3/N-terminal domain-containing protein</fullName>
    </recommendedName>
</protein>
<keyword evidence="2" id="KW-0812">Transmembrane</keyword>
<feature type="transmembrane region" description="Helical" evidence="2">
    <location>
        <begin position="604"/>
        <end position="620"/>
    </location>
</feature>
<feature type="transmembrane region" description="Helical" evidence="2">
    <location>
        <begin position="545"/>
        <end position="566"/>
    </location>
</feature>
<feature type="transmembrane region" description="Helical" evidence="2">
    <location>
        <begin position="95"/>
        <end position="120"/>
    </location>
</feature>
<sequence>MGEKTDVWPADVPAQLWNYDLLQPATDRPFPLPLMGMKPDWVFVGYYAVGIAIILMFAWKRFNKRTFGTSPDDYLVLQELSPTELRGTGKMVQAYCYYAGILLLIYSGFALFGNLIVAALKSTDIAGLQVTIDPTSLGSRSWPITLALAFAGFTELFRPIDVMEVWLRRQAHHWVGIPTRVMARTERLLHVLDDEMKVTAGKNDPSGPDGRRLPAWAIDHIRKKMNVGRLMQKYKQLKGMAALVQEPGSWPDISLLNTVKPLAKKVSLEAEAALLNFEEVLNLNTRLETISDDKPPPAKPGESVAPGSAESAEQVAARNREKRLQMLDAAIAAVNKSRRETGALLTVYAERDAQKAGLGQTPIEKAIKTAFPSEPPTDIGFWLLFLLMPIFFLYATMTGFGMHGMISNVKTNLITILATAAAETFRLVAIFLLPLLAVVALRSYLKEINRWRPLTLGGFNRAVPMQAIAVGLVAAVVATIALTGFSLGVTAVVAENRDRFRTILFSARPAAIPYYLSYAFCAVFFTLITIWAVDSLLEVKSRPKAFGFGVLNAFVVMLLMAIHFLMWTGRGCGEFSCLFTTIGERLSSSATLSDVYAQLNLTDFVAYFAIGFLSAGLFAFPSTAEDTGKDGADRPHSQRILGAAWVMLAAVALLLLLVPTPLLAGGEGSAPASRSKRVVYVGVRTNAEPFSYKAGKGREQIGLAYRGYAVDLCYQILEGAGYSVEFVPVTPRNRFSLIRKEPGKDGDWSVADKAKPVVDILCEPTTLRFNRTIEDSKGIFSPIIFATGVSSIMRSSRAPNASDTYLAYVDGTTAGFVADKACKNDMFAIYDEAASDGTDCSPVLEPTRESFRDGRMLYADDCNPTTQSASVVDPKSPKDKRVSVQPKARYHVCAFASHDEVIEWFCNFSDRALKARIVYFGDQEIIRAKLASARAEGRCPEGGIEPQSASYTYEPYALLMSNTDPELVQVVQRGVYDFFSHRSKAIGLFSTYFPGAEMSPVLAYLFLLNAVEDEIFFQVPYLERERTIYATQKGAYLFGKRNGQ</sequence>
<feature type="region of interest" description="Disordered" evidence="1">
    <location>
        <begin position="288"/>
        <end position="317"/>
    </location>
</feature>
<evidence type="ECO:0008006" key="5">
    <source>
        <dbReference type="Google" id="ProtNLM"/>
    </source>
</evidence>
<feature type="transmembrane region" description="Helical" evidence="2">
    <location>
        <begin position="514"/>
        <end position="533"/>
    </location>
</feature>
<feature type="transmembrane region" description="Helical" evidence="2">
    <location>
        <begin position="140"/>
        <end position="160"/>
    </location>
</feature>
<keyword evidence="2" id="KW-0472">Membrane</keyword>
<comment type="caution">
    <text evidence="3">The sequence shown here is derived from an EMBL/GenBank/DDBJ whole genome shotgun (WGS) entry which is preliminary data.</text>
</comment>
<dbReference type="Gene3D" id="3.40.190.10">
    <property type="entry name" value="Periplasmic binding protein-like II"/>
    <property type="match status" value="2"/>
</dbReference>
<dbReference type="EMBL" id="JAUSVF010000001">
    <property type="protein sequence ID" value="MDQ0318947.1"/>
    <property type="molecule type" value="Genomic_DNA"/>
</dbReference>
<name>A0ABU0BLR8_9HYPH</name>
<feature type="transmembrane region" description="Helical" evidence="2">
    <location>
        <begin position="425"/>
        <end position="445"/>
    </location>
</feature>
<feature type="transmembrane region" description="Helical" evidence="2">
    <location>
        <begin position="466"/>
        <end position="494"/>
    </location>
</feature>
<proteinExistence type="predicted"/>
<evidence type="ECO:0000256" key="2">
    <source>
        <dbReference type="SAM" id="Phobius"/>
    </source>
</evidence>
<keyword evidence="4" id="KW-1185">Reference proteome</keyword>
<evidence type="ECO:0000256" key="1">
    <source>
        <dbReference type="SAM" id="MobiDB-lite"/>
    </source>
</evidence>
<feature type="transmembrane region" description="Helical" evidence="2">
    <location>
        <begin position="640"/>
        <end position="664"/>
    </location>
</feature>
<organism evidence="3 4">
    <name type="scientific">Pararhizobium capsulatum DSM 1112</name>
    <dbReference type="NCBI Taxonomy" id="1121113"/>
    <lineage>
        <taxon>Bacteria</taxon>
        <taxon>Pseudomonadati</taxon>
        <taxon>Pseudomonadota</taxon>
        <taxon>Alphaproteobacteria</taxon>
        <taxon>Hyphomicrobiales</taxon>
        <taxon>Rhizobiaceae</taxon>
        <taxon>Rhizobium/Agrobacterium group</taxon>
        <taxon>Pararhizobium</taxon>
    </lineage>
</organism>
<reference evidence="3 4" key="1">
    <citation type="submission" date="2023-07" db="EMBL/GenBank/DDBJ databases">
        <title>Genomic Encyclopedia of Type Strains, Phase IV (KMG-IV): sequencing the most valuable type-strain genomes for metagenomic binning, comparative biology and taxonomic classification.</title>
        <authorList>
            <person name="Goeker M."/>
        </authorList>
    </citation>
    <scope>NUCLEOTIDE SEQUENCE [LARGE SCALE GENOMIC DNA]</scope>
    <source>
        <strain evidence="3 4">DSM 1112</strain>
    </source>
</reference>
<evidence type="ECO:0000313" key="3">
    <source>
        <dbReference type="EMBL" id="MDQ0318947.1"/>
    </source>
</evidence>
<dbReference type="RefSeq" id="WP_307227438.1">
    <property type="nucleotide sequence ID" value="NZ_JAUSVF010000001.1"/>
</dbReference>
<gene>
    <name evidence="3" type="ORF">QO002_001085</name>
</gene>
<evidence type="ECO:0000313" key="4">
    <source>
        <dbReference type="Proteomes" id="UP001230207"/>
    </source>
</evidence>
<feature type="transmembrane region" description="Helical" evidence="2">
    <location>
        <begin position="41"/>
        <end position="59"/>
    </location>
</feature>